<gene>
    <name evidence="1" type="ORF">Pyn_21862</name>
</gene>
<protein>
    <submittedName>
        <fullName evidence="1">Uncharacterized protein</fullName>
    </submittedName>
</protein>
<proteinExistence type="predicted"/>
<sequence length="291" mass="33661">MPRYQGKWMQNGIFYAIMLLKHQIKSNPPMLSVALCYWDSTSNTFAFGPSPITPTILNMAALFDFRPCRMRVDVLGDYELKNHRIETPMKATKTEIRVQAKKEGNLVSLTNLNHPWFAVRSFHKAPTHWKDLTTTRAIVHAKKKGISCLPSRGLFFGGIHIDKRYQYGMEAYNPQFTNRQFGLVQVIPELCYSFVKKGSSCRNMNMTPMDVMAIRTAWRTKSKSVRVPPYEPTLLYTPAFHEFWRNKLFSWLLESAKLLYTTAFKNCPFTRTRRGIHAEEVKMSSEAGSDR</sequence>
<evidence type="ECO:0000313" key="2">
    <source>
        <dbReference type="Proteomes" id="UP000250321"/>
    </source>
</evidence>
<dbReference type="EMBL" id="PJQY01002178">
    <property type="protein sequence ID" value="PQP95822.1"/>
    <property type="molecule type" value="Genomic_DNA"/>
</dbReference>
<reference evidence="1 2" key="1">
    <citation type="submission" date="2018-02" db="EMBL/GenBank/DDBJ databases">
        <title>Draft genome of wild Prunus yedoensis var. nudiflora.</title>
        <authorList>
            <person name="Baek S."/>
            <person name="Kim J.-H."/>
            <person name="Choi K."/>
            <person name="Kim G.-B."/>
            <person name="Cho A."/>
            <person name="Jang H."/>
            <person name="Shin C.-H."/>
            <person name="Yu H.-J."/>
            <person name="Mun J.-H."/>
        </authorList>
    </citation>
    <scope>NUCLEOTIDE SEQUENCE [LARGE SCALE GENOMIC DNA]</scope>
    <source>
        <strain evidence="2">cv. Jeju island</strain>
        <tissue evidence="1">Leaf</tissue>
    </source>
</reference>
<organism evidence="1 2">
    <name type="scientific">Prunus yedoensis var. nudiflora</name>
    <dbReference type="NCBI Taxonomy" id="2094558"/>
    <lineage>
        <taxon>Eukaryota</taxon>
        <taxon>Viridiplantae</taxon>
        <taxon>Streptophyta</taxon>
        <taxon>Embryophyta</taxon>
        <taxon>Tracheophyta</taxon>
        <taxon>Spermatophyta</taxon>
        <taxon>Magnoliopsida</taxon>
        <taxon>eudicotyledons</taxon>
        <taxon>Gunneridae</taxon>
        <taxon>Pentapetalae</taxon>
        <taxon>rosids</taxon>
        <taxon>fabids</taxon>
        <taxon>Rosales</taxon>
        <taxon>Rosaceae</taxon>
        <taxon>Amygdaloideae</taxon>
        <taxon>Amygdaleae</taxon>
        <taxon>Prunus</taxon>
    </lineage>
</organism>
<evidence type="ECO:0000313" key="1">
    <source>
        <dbReference type="EMBL" id="PQP95822.1"/>
    </source>
</evidence>
<dbReference type="AlphaFoldDB" id="A0A314XP89"/>
<accession>A0A314XP89</accession>
<comment type="caution">
    <text evidence="1">The sequence shown here is derived from an EMBL/GenBank/DDBJ whole genome shotgun (WGS) entry which is preliminary data.</text>
</comment>
<name>A0A314XP89_PRUYE</name>
<dbReference type="Proteomes" id="UP000250321">
    <property type="component" value="Unassembled WGS sequence"/>
</dbReference>
<keyword evidence="2" id="KW-1185">Reference proteome</keyword>
<dbReference type="OrthoDB" id="1632775at2759"/>